<dbReference type="EMBL" id="CP040396">
    <property type="protein sequence ID" value="QCT02930.1"/>
    <property type="molecule type" value="Genomic_DNA"/>
</dbReference>
<keyword evidence="4" id="KW-0067">ATP-binding</keyword>
<evidence type="ECO:0000313" key="6">
    <source>
        <dbReference type="EMBL" id="QCT02930.1"/>
    </source>
</evidence>
<dbReference type="OrthoDB" id="9802264at2"/>
<dbReference type="InterPro" id="IPR003439">
    <property type="entry name" value="ABC_transporter-like_ATP-bd"/>
</dbReference>
<dbReference type="SUPFAM" id="SSF52540">
    <property type="entry name" value="P-loop containing nucleoside triphosphate hydrolases"/>
    <property type="match status" value="1"/>
</dbReference>
<evidence type="ECO:0000256" key="2">
    <source>
        <dbReference type="ARBA" id="ARBA00022448"/>
    </source>
</evidence>
<evidence type="ECO:0000313" key="7">
    <source>
        <dbReference type="Proteomes" id="UP000300879"/>
    </source>
</evidence>
<evidence type="ECO:0000259" key="5">
    <source>
        <dbReference type="PROSITE" id="PS50893"/>
    </source>
</evidence>
<gene>
    <name evidence="6" type="ORF">E6C60_2217</name>
</gene>
<dbReference type="PANTHER" id="PTHR43776">
    <property type="entry name" value="TRANSPORT ATP-BINDING PROTEIN"/>
    <property type="match status" value="1"/>
</dbReference>
<dbReference type="InterPro" id="IPR017871">
    <property type="entry name" value="ABC_transporter-like_CS"/>
</dbReference>
<dbReference type="PANTHER" id="PTHR43776:SF7">
    <property type="entry name" value="D,D-DIPEPTIDE TRANSPORT ATP-BINDING PROTEIN DDPF-RELATED"/>
    <property type="match status" value="1"/>
</dbReference>
<dbReference type="GO" id="GO:0055085">
    <property type="term" value="P:transmembrane transport"/>
    <property type="evidence" value="ECO:0007669"/>
    <property type="project" value="UniProtKB-ARBA"/>
</dbReference>
<keyword evidence="7" id="KW-1185">Reference proteome</keyword>
<dbReference type="InterPro" id="IPR003593">
    <property type="entry name" value="AAA+_ATPase"/>
</dbReference>
<dbReference type="Gene3D" id="3.40.50.300">
    <property type="entry name" value="P-loop containing nucleotide triphosphate hydrolases"/>
    <property type="match status" value="1"/>
</dbReference>
<organism evidence="6 7">
    <name type="scientific">Paenibacillus algicola</name>
    <dbReference type="NCBI Taxonomy" id="2565926"/>
    <lineage>
        <taxon>Bacteria</taxon>
        <taxon>Bacillati</taxon>
        <taxon>Bacillota</taxon>
        <taxon>Bacilli</taxon>
        <taxon>Bacillales</taxon>
        <taxon>Paenibacillaceae</taxon>
        <taxon>Paenibacillus</taxon>
    </lineage>
</organism>
<name>A0A4P8XML2_9BACL</name>
<sequence>MLEVQSIHKSFKASGWLTGKPQKVLHDVSFHCLPGECLGIIGESGSGKSTLGRLILGLDQPDSGKVLFEGQPVSQAKVRRGNMSAVFQNYTSSMNPYFTVREALLEPLGLQSRKEEDRERRMKELLFQVGLSPAYLNKAPHELSGGEAQRVCIARAISTQPKLIVMDEAVSSLDGSVQLQVLELLKGLHKQLNTAYIFITHDIQAAAFLCDRILVFRQGRIEESLHVSELQHAQSDYTRTLLSMSMY</sequence>
<keyword evidence="2" id="KW-0813">Transport</keyword>
<dbReference type="RefSeq" id="WP_138225881.1">
    <property type="nucleotide sequence ID" value="NZ_CP040396.1"/>
</dbReference>
<proteinExistence type="inferred from homology"/>
<keyword evidence="3" id="KW-0547">Nucleotide-binding</keyword>
<reference evidence="6 7" key="1">
    <citation type="submission" date="2019-05" db="EMBL/GenBank/DDBJ databases">
        <authorList>
            <person name="Chen C."/>
        </authorList>
    </citation>
    <scope>NUCLEOTIDE SEQUENCE [LARGE SCALE GENOMIC DNA]</scope>
    <source>
        <strain evidence="6 7">HB172198</strain>
    </source>
</reference>
<evidence type="ECO:0000256" key="3">
    <source>
        <dbReference type="ARBA" id="ARBA00022741"/>
    </source>
</evidence>
<dbReference type="Pfam" id="PF00005">
    <property type="entry name" value="ABC_tran"/>
    <property type="match status" value="1"/>
</dbReference>
<dbReference type="GO" id="GO:0016887">
    <property type="term" value="F:ATP hydrolysis activity"/>
    <property type="evidence" value="ECO:0007669"/>
    <property type="project" value="InterPro"/>
</dbReference>
<dbReference type="SMART" id="SM00382">
    <property type="entry name" value="AAA"/>
    <property type="match status" value="1"/>
</dbReference>
<evidence type="ECO:0000256" key="4">
    <source>
        <dbReference type="ARBA" id="ARBA00022840"/>
    </source>
</evidence>
<dbReference type="InterPro" id="IPR027417">
    <property type="entry name" value="P-loop_NTPase"/>
</dbReference>
<dbReference type="InterPro" id="IPR050319">
    <property type="entry name" value="ABC_transp_ATP-bind"/>
</dbReference>
<feature type="domain" description="ABC transporter" evidence="5">
    <location>
        <begin position="2"/>
        <end position="243"/>
    </location>
</feature>
<dbReference type="GO" id="GO:0005524">
    <property type="term" value="F:ATP binding"/>
    <property type="evidence" value="ECO:0007669"/>
    <property type="project" value="UniProtKB-KW"/>
</dbReference>
<dbReference type="PROSITE" id="PS50893">
    <property type="entry name" value="ABC_TRANSPORTER_2"/>
    <property type="match status" value="1"/>
</dbReference>
<comment type="similarity">
    <text evidence="1">Belongs to the ABC transporter superfamily.</text>
</comment>
<evidence type="ECO:0000256" key="1">
    <source>
        <dbReference type="ARBA" id="ARBA00005417"/>
    </source>
</evidence>
<dbReference type="KEGG" id="palo:E6C60_2217"/>
<dbReference type="Proteomes" id="UP000300879">
    <property type="component" value="Chromosome"/>
</dbReference>
<protein>
    <submittedName>
        <fullName evidence="6">ABC transporter-like protein</fullName>
    </submittedName>
</protein>
<dbReference type="CDD" id="cd03257">
    <property type="entry name" value="ABC_NikE_OppD_transporters"/>
    <property type="match status" value="1"/>
</dbReference>
<accession>A0A4P8XML2</accession>
<dbReference type="PROSITE" id="PS00211">
    <property type="entry name" value="ABC_TRANSPORTER_1"/>
    <property type="match status" value="1"/>
</dbReference>
<dbReference type="AlphaFoldDB" id="A0A4P8XML2"/>